<dbReference type="EMBL" id="BNJJ01000017">
    <property type="protein sequence ID" value="GHO87415.1"/>
    <property type="molecule type" value="Genomic_DNA"/>
</dbReference>
<evidence type="ECO:0000313" key="1">
    <source>
        <dbReference type="EMBL" id="GHO87415.1"/>
    </source>
</evidence>
<keyword evidence="2" id="KW-1185">Reference proteome</keyword>
<name>A0ABQ3VMW8_9CHLR</name>
<dbReference type="Proteomes" id="UP000635565">
    <property type="component" value="Unassembled WGS sequence"/>
</dbReference>
<comment type="caution">
    <text evidence="1">The sequence shown here is derived from an EMBL/GenBank/DDBJ whole genome shotgun (WGS) entry which is preliminary data.</text>
</comment>
<accession>A0ABQ3VMW8</accession>
<proteinExistence type="predicted"/>
<organism evidence="1 2">
    <name type="scientific">Dictyobacter formicarum</name>
    <dbReference type="NCBI Taxonomy" id="2778368"/>
    <lineage>
        <taxon>Bacteria</taxon>
        <taxon>Bacillati</taxon>
        <taxon>Chloroflexota</taxon>
        <taxon>Ktedonobacteria</taxon>
        <taxon>Ktedonobacterales</taxon>
        <taxon>Dictyobacteraceae</taxon>
        <taxon>Dictyobacter</taxon>
    </lineage>
</organism>
<protein>
    <submittedName>
        <fullName evidence="1">Uncharacterized protein</fullName>
    </submittedName>
</protein>
<sequence>MAKVNMCDKFFYEKEIHFSSIIYKNFVDICGSELVRIEYQAQYKKIVPAEFLVYPTRTNRLARVAIAC</sequence>
<evidence type="ECO:0000313" key="2">
    <source>
        <dbReference type="Proteomes" id="UP000635565"/>
    </source>
</evidence>
<reference evidence="1 2" key="1">
    <citation type="journal article" date="2021" name="Int. J. Syst. Evol. Microbiol.">
        <title>Reticulibacter mediterranei gen. nov., sp. nov., within the new family Reticulibacteraceae fam. nov., and Ktedonospora formicarum gen. nov., sp. nov., Ktedonobacter robiniae sp. nov., Dictyobacter formicarum sp. nov. and Dictyobacter arantiisoli sp. nov., belonging to the class Ktedonobacteria.</title>
        <authorList>
            <person name="Yabe S."/>
            <person name="Zheng Y."/>
            <person name="Wang C.M."/>
            <person name="Sakai Y."/>
            <person name="Abe K."/>
            <person name="Yokota A."/>
            <person name="Donadio S."/>
            <person name="Cavaletti L."/>
            <person name="Monciardini P."/>
        </authorList>
    </citation>
    <scope>NUCLEOTIDE SEQUENCE [LARGE SCALE GENOMIC DNA]</scope>
    <source>
        <strain evidence="1 2">SOSP1-9</strain>
    </source>
</reference>
<gene>
    <name evidence="1" type="ORF">KSZ_54210</name>
</gene>